<evidence type="ECO:0000313" key="2">
    <source>
        <dbReference type="EMBL" id="KAK6759499.1"/>
    </source>
</evidence>
<keyword evidence="3" id="KW-1185">Reference proteome</keyword>
<proteinExistence type="predicted"/>
<feature type="region of interest" description="Disordered" evidence="1">
    <location>
        <begin position="27"/>
        <end position="46"/>
    </location>
</feature>
<dbReference type="Proteomes" id="UP001303046">
    <property type="component" value="Unassembled WGS sequence"/>
</dbReference>
<evidence type="ECO:0000256" key="1">
    <source>
        <dbReference type="SAM" id="MobiDB-lite"/>
    </source>
</evidence>
<dbReference type="EMBL" id="JAVFWL010000006">
    <property type="protein sequence ID" value="KAK6759499.1"/>
    <property type="molecule type" value="Genomic_DNA"/>
</dbReference>
<name>A0ABR1E9Y4_NECAM</name>
<gene>
    <name evidence="2" type="primary">Necator_chrX.g21379</name>
    <name evidence="2" type="ORF">RB195_021218</name>
</gene>
<accession>A0ABR1E9Y4</accession>
<feature type="compositionally biased region" description="Polar residues" evidence="1">
    <location>
        <begin position="37"/>
        <end position="46"/>
    </location>
</feature>
<organism evidence="2 3">
    <name type="scientific">Necator americanus</name>
    <name type="common">Human hookworm</name>
    <dbReference type="NCBI Taxonomy" id="51031"/>
    <lineage>
        <taxon>Eukaryota</taxon>
        <taxon>Metazoa</taxon>
        <taxon>Ecdysozoa</taxon>
        <taxon>Nematoda</taxon>
        <taxon>Chromadorea</taxon>
        <taxon>Rhabditida</taxon>
        <taxon>Rhabditina</taxon>
        <taxon>Rhabditomorpha</taxon>
        <taxon>Strongyloidea</taxon>
        <taxon>Ancylostomatidae</taxon>
        <taxon>Bunostominae</taxon>
        <taxon>Necator</taxon>
    </lineage>
</organism>
<evidence type="ECO:0000313" key="3">
    <source>
        <dbReference type="Proteomes" id="UP001303046"/>
    </source>
</evidence>
<protein>
    <submittedName>
        <fullName evidence="2">Uncharacterized protein</fullName>
    </submittedName>
</protein>
<comment type="caution">
    <text evidence="2">The sequence shown here is derived from an EMBL/GenBank/DDBJ whole genome shotgun (WGS) entry which is preliminary data.</text>
</comment>
<reference evidence="2 3" key="1">
    <citation type="submission" date="2023-08" db="EMBL/GenBank/DDBJ databases">
        <title>A Necator americanus chromosomal reference genome.</title>
        <authorList>
            <person name="Ilik V."/>
            <person name="Petrzelkova K.J."/>
            <person name="Pardy F."/>
            <person name="Fuh T."/>
            <person name="Niatou-Singa F.S."/>
            <person name="Gouil Q."/>
            <person name="Baker L."/>
            <person name="Ritchie M.E."/>
            <person name="Jex A.R."/>
            <person name="Gazzola D."/>
            <person name="Li H."/>
            <person name="Toshio Fujiwara R."/>
            <person name="Zhan B."/>
            <person name="Aroian R.V."/>
            <person name="Pafco B."/>
            <person name="Schwarz E.M."/>
        </authorList>
    </citation>
    <scope>NUCLEOTIDE SEQUENCE [LARGE SCALE GENOMIC DNA]</scope>
    <source>
        <strain evidence="2 3">Aroian</strain>
        <tissue evidence="2">Whole animal</tissue>
    </source>
</reference>
<sequence>MNSSTIDSNDVVCFFPRHLTNYENKIKKRREHKRHSPNSQQSISDFNSFSHKQGLYVIFNTVIKRISSKP</sequence>
<feature type="compositionally biased region" description="Basic residues" evidence="1">
    <location>
        <begin position="27"/>
        <end position="36"/>
    </location>
</feature>